<dbReference type="AlphaFoldDB" id="A0A1V2I5L7"/>
<dbReference type="EMBL" id="MOMC01000051">
    <property type="protein sequence ID" value="ONH26413.1"/>
    <property type="molecule type" value="Genomic_DNA"/>
</dbReference>
<dbReference type="Proteomes" id="UP000188929">
    <property type="component" value="Unassembled WGS sequence"/>
</dbReference>
<dbReference type="SUPFAM" id="SSF51735">
    <property type="entry name" value="NAD(P)-binding Rossmann-fold domains"/>
    <property type="match status" value="1"/>
</dbReference>
<evidence type="ECO:0000313" key="4">
    <source>
        <dbReference type="EMBL" id="ONH26413.1"/>
    </source>
</evidence>
<dbReference type="GO" id="GO:0050661">
    <property type="term" value="F:NADP binding"/>
    <property type="evidence" value="ECO:0007669"/>
    <property type="project" value="InterPro"/>
</dbReference>
<gene>
    <name evidence="4" type="ORF">BL253_24845</name>
</gene>
<dbReference type="GO" id="GO:0016616">
    <property type="term" value="F:oxidoreductase activity, acting on the CH-OH group of donors, NAD or NADP as acceptor"/>
    <property type="evidence" value="ECO:0007669"/>
    <property type="project" value="TreeGrafter"/>
</dbReference>
<dbReference type="STRING" id="1834516.BL253_24845"/>
<evidence type="ECO:0000313" key="5">
    <source>
        <dbReference type="Proteomes" id="UP000188929"/>
    </source>
</evidence>
<dbReference type="RefSeq" id="WP_076819690.1">
    <property type="nucleotide sequence ID" value="NZ_MOMC01000051.1"/>
</dbReference>
<keyword evidence="5" id="KW-1185">Reference proteome</keyword>
<evidence type="ECO:0000256" key="2">
    <source>
        <dbReference type="ARBA" id="ARBA00023027"/>
    </source>
</evidence>
<dbReference type="OrthoDB" id="3185659at2"/>
<comment type="caution">
    <text evidence="4">The sequence shown here is derived from an EMBL/GenBank/DDBJ whole genome shotgun (WGS) entry which is preliminary data.</text>
</comment>
<dbReference type="InterPro" id="IPR006115">
    <property type="entry name" value="6PGDH_NADP-bd"/>
</dbReference>
<evidence type="ECO:0000259" key="3">
    <source>
        <dbReference type="Pfam" id="PF03446"/>
    </source>
</evidence>
<accession>A0A1V2I5L7</accession>
<proteinExistence type="predicted"/>
<name>A0A1V2I5L7_9ACTN</name>
<dbReference type="Pfam" id="PF03446">
    <property type="entry name" value="NAD_binding_2"/>
    <property type="match status" value="1"/>
</dbReference>
<evidence type="ECO:0000256" key="1">
    <source>
        <dbReference type="ARBA" id="ARBA00023002"/>
    </source>
</evidence>
<keyword evidence="2" id="KW-0520">NAD</keyword>
<dbReference type="InterPro" id="IPR036291">
    <property type="entry name" value="NAD(P)-bd_dom_sf"/>
</dbReference>
<protein>
    <recommendedName>
        <fullName evidence="3">6-phosphogluconate dehydrogenase NADP-binding domain-containing protein</fullName>
    </recommendedName>
</protein>
<dbReference type="PANTHER" id="PTHR22981">
    <property type="entry name" value="3-HYDROXYISOBUTYRATE DEHYDROGENASE-RELATED"/>
    <property type="match status" value="1"/>
</dbReference>
<reference evidence="5" key="1">
    <citation type="submission" date="2016-10" db="EMBL/GenBank/DDBJ databases">
        <title>Frankia sp. NRRL B-16386 Genome sequencing.</title>
        <authorList>
            <person name="Ghodhbane-Gtari F."/>
            <person name="Swanson E."/>
            <person name="Gueddou A."/>
            <person name="Hezbri K."/>
            <person name="Ktari K."/>
            <person name="Nouioui I."/>
            <person name="Morris K."/>
            <person name="Simpson S."/>
            <person name="Abebe-Akele F."/>
            <person name="Thomas K."/>
            <person name="Gtari M."/>
            <person name="Tisa L.S."/>
        </authorList>
    </citation>
    <scope>NUCLEOTIDE SEQUENCE [LARGE SCALE GENOMIC DNA]</scope>
    <source>
        <strain evidence="5">NRRL B-16386</strain>
    </source>
</reference>
<dbReference type="PANTHER" id="PTHR22981:SF7">
    <property type="entry name" value="3-HYDROXYISOBUTYRATE DEHYDROGENASE, MITOCHONDRIAL"/>
    <property type="match status" value="1"/>
</dbReference>
<dbReference type="Gene3D" id="3.40.50.720">
    <property type="entry name" value="NAD(P)-binding Rossmann-like Domain"/>
    <property type="match status" value="1"/>
</dbReference>
<sequence>MGVGFTGLGAMGSGMAANIQKAGYDFTVNDARPEAAGEYLERGARWAATPREVAAESDVVFTSLPTSAIVELVTDGPDGLAEGLRPSTAWFDLTTNSVDVVRKLPS</sequence>
<organism evidence="4 5">
    <name type="scientific">Pseudofrankia asymbiotica</name>
    <dbReference type="NCBI Taxonomy" id="1834516"/>
    <lineage>
        <taxon>Bacteria</taxon>
        <taxon>Bacillati</taxon>
        <taxon>Actinomycetota</taxon>
        <taxon>Actinomycetes</taxon>
        <taxon>Frankiales</taxon>
        <taxon>Frankiaceae</taxon>
        <taxon>Pseudofrankia</taxon>
    </lineage>
</organism>
<feature type="domain" description="6-phosphogluconate dehydrogenase NADP-binding" evidence="3">
    <location>
        <begin position="3"/>
        <end position="103"/>
    </location>
</feature>
<keyword evidence="1" id="KW-0560">Oxidoreductase</keyword>